<dbReference type="EMBL" id="LT934124">
    <property type="protein sequence ID" value="VAI92156.1"/>
    <property type="molecule type" value="Genomic_DNA"/>
</dbReference>
<dbReference type="PANTHER" id="PTHR33699:SF23">
    <property type="entry name" value="EXPRESSED PROTEIN"/>
    <property type="match status" value="1"/>
</dbReference>
<dbReference type="Proteomes" id="UP000324705">
    <property type="component" value="Chromosome 7B"/>
</dbReference>
<reference evidence="1 2" key="1">
    <citation type="submission" date="2017-09" db="EMBL/GenBank/DDBJ databases">
        <authorList>
            <consortium name="International Durum Wheat Genome Sequencing Consortium (IDWGSC)"/>
            <person name="Milanesi L."/>
        </authorList>
    </citation>
    <scope>NUCLEOTIDE SEQUENCE [LARGE SCALE GENOMIC DNA]</scope>
    <source>
        <strain evidence="2">cv. Svevo</strain>
    </source>
</reference>
<dbReference type="OMA" id="GEWNYGD"/>
<gene>
    <name evidence="1" type="ORF">TRITD_7Bv1G197080</name>
</gene>
<organism evidence="1 2">
    <name type="scientific">Triticum turgidum subsp. durum</name>
    <name type="common">Durum wheat</name>
    <name type="synonym">Triticum durum</name>
    <dbReference type="NCBI Taxonomy" id="4567"/>
    <lineage>
        <taxon>Eukaryota</taxon>
        <taxon>Viridiplantae</taxon>
        <taxon>Streptophyta</taxon>
        <taxon>Embryophyta</taxon>
        <taxon>Tracheophyta</taxon>
        <taxon>Spermatophyta</taxon>
        <taxon>Magnoliopsida</taxon>
        <taxon>Liliopsida</taxon>
        <taxon>Poales</taxon>
        <taxon>Poaceae</taxon>
        <taxon>BOP clade</taxon>
        <taxon>Pooideae</taxon>
        <taxon>Triticodae</taxon>
        <taxon>Triticeae</taxon>
        <taxon>Triticinae</taxon>
        <taxon>Triticum</taxon>
    </lineage>
</organism>
<evidence type="ECO:0000313" key="1">
    <source>
        <dbReference type="EMBL" id="VAI92156.1"/>
    </source>
</evidence>
<accession>A0A9R1AC37</accession>
<keyword evidence="2" id="KW-1185">Reference proteome</keyword>
<dbReference type="AlphaFoldDB" id="A0A9R1AC37"/>
<evidence type="ECO:0000313" key="2">
    <source>
        <dbReference type="Proteomes" id="UP000324705"/>
    </source>
</evidence>
<dbReference type="PANTHER" id="PTHR33699">
    <property type="entry name" value="EXPRESSED PROTEIN"/>
    <property type="match status" value="1"/>
</dbReference>
<dbReference type="Gramene" id="TRITD7Bv1G197080.1">
    <property type="protein sequence ID" value="TRITD7Bv1G197080.1"/>
    <property type="gene ID" value="TRITD7Bv1G197080"/>
</dbReference>
<protein>
    <submittedName>
        <fullName evidence="1">Uncharacterized protein</fullName>
    </submittedName>
</protein>
<sequence>MEDASGYRGIPAFGEWNYGDGDDWPVLAQHFESEMHTQLPVHKPCKRASAGRRRRVPAFGEWNNHSDGDEGGWTAAVVNQCFEPVTAQKSLKQEFIGYDSGVVVMGKQQHKVTRQTWVDDSGTHMAMEPFSFTAVKAVDDDLYEVPSDMLCAKPLRKGRMWLRSLLMRCCSLNCLAY</sequence>
<name>A0A9R1AC37_TRITD</name>
<proteinExistence type="predicted"/>